<protein>
    <submittedName>
        <fullName evidence="8">DMT family transporter</fullName>
    </submittedName>
</protein>
<keyword evidence="4 6" id="KW-1133">Transmembrane helix</keyword>
<dbReference type="GO" id="GO:0005886">
    <property type="term" value="C:plasma membrane"/>
    <property type="evidence" value="ECO:0007669"/>
    <property type="project" value="UniProtKB-SubCell"/>
</dbReference>
<name>A0A940DLE1_9BACT</name>
<evidence type="ECO:0000313" key="9">
    <source>
        <dbReference type="Proteomes" id="UP000712007"/>
    </source>
</evidence>
<feature type="transmembrane region" description="Helical" evidence="6">
    <location>
        <begin position="64"/>
        <end position="83"/>
    </location>
</feature>
<keyword evidence="5 6" id="KW-0472">Membrane</keyword>
<reference evidence="8" key="1">
    <citation type="submission" date="2020-10" db="EMBL/GenBank/DDBJ databases">
        <authorList>
            <person name="Gilroy R."/>
        </authorList>
    </citation>
    <scope>NUCLEOTIDE SEQUENCE</scope>
    <source>
        <strain evidence="8">3924</strain>
    </source>
</reference>
<evidence type="ECO:0000259" key="7">
    <source>
        <dbReference type="Pfam" id="PF00892"/>
    </source>
</evidence>
<feature type="transmembrane region" description="Helical" evidence="6">
    <location>
        <begin position="121"/>
        <end position="142"/>
    </location>
</feature>
<evidence type="ECO:0000256" key="1">
    <source>
        <dbReference type="ARBA" id="ARBA00004651"/>
    </source>
</evidence>
<comment type="caution">
    <text evidence="8">The sequence shown here is derived from an EMBL/GenBank/DDBJ whole genome shotgun (WGS) entry which is preliminary data.</text>
</comment>
<dbReference type="Pfam" id="PF00892">
    <property type="entry name" value="EamA"/>
    <property type="match status" value="2"/>
</dbReference>
<feature type="transmembrane region" description="Helical" evidence="6">
    <location>
        <begin position="176"/>
        <end position="196"/>
    </location>
</feature>
<evidence type="ECO:0000256" key="4">
    <source>
        <dbReference type="ARBA" id="ARBA00022989"/>
    </source>
</evidence>
<feature type="transmembrane region" description="Helical" evidence="6">
    <location>
        <begin position="203"/>
        <end position="221"/>
    </location>
</feature>
<dbReference type="EMBL" id="JADIMV010000136">
    <property type="protein sequence ID" value="MBO8440571.1"/>
    <property type="molecule type" value="Genomic_DNA"/>
</dbReference>
<feature type="transmembrane region" description="Helical" evidence="6">
    <location>
        <begin position="245"/>
        <end position="266"/>
    </location>
</feature>
<dbReference type="AlphaFoldDB" id="A0A940DLE1"/>
<reference evidence="8" key="2">
    <citation type="journal article" date="2021" name="PeerJ">
        <title>Extensive microbial diversity within the chicken gut microbiome revealed by metagenomics and culture.</title>
        <authorList>
            <person name="Gilroy R."/>
            <person name="Ravi A."/>
            <person name="Getino M."/>
            <person name="Pursley I."/>
            <person name="Horton D.L."/>
            <person name="Alikhan N.F."/>
            <person name="Baker D."/>
            <person name="Gharbi K."/>
            <person name="Hall N."/>
            <person name="Watson M."/>
            <person name="Adriaenssens E.M."/>
            <person name="Foster-Nyarko E."/>
            <person name="Jarju S."/>
            <person name="Secka A."/>
            <person name="Antonio M."/>
            <person name="Oren A."/>
            <person name="Chaudhuri R.R."/>
            <person name="La Ragione R."/>
            <person name="Hildebrand F."/>
            <person name="Pallen M.J."/>
        </authorList>
    </citation>
    <scope>NUCLEOTIDE SEQUENCE</scope>
    <source>
        <strain evidence="8">3924</strain>
    </source>
</reference>
<keyword evidence="2" id="KW-1003">Cell membrane</keyword>
<feature type="domain" description="EamA" evidence="7">
    <location>
        <begin position="32"/>
        <end position="165"/>
    </location>
</feature>
<evidence type="ECO:0000256" key="2">
    <source>
        <dbReference type="ARBA" id="ARBA00022475"/>
    </source>
</evidence>
<dbReference type="SUPFAM" id="SSF103481">
    <property type="entry name" value="Multidrug resistance efflux transporter EmrE"/>
    <property type="match status" value="2"/>
</dbReference>
<dbReference type="InterPro" id="IPR000620">
    <property type="entry name" value="EamA_dom"/>
</dbReference>
<dbReference type="PANTHER" id="PTHR32322">
    <property type="entry name" value="INNER MEMBRANE TRANSPORTER"/>
    <property type="match status" value="1"/>
</dbReference>
<feature type="transmembrane region" description="Helical" evidence="6">
    <location>
        <begin position="278"/>
        <end position="295"/>
    </location>
</feature>
<dbReference type="InterPro" id="IPR050638">
    <property type="entry name" value="AA-Vitamin_Transporters"/>
</dbReference>
<feature type="transmembrane region" description="Helical" evidence="6">
    <location>
        <begin position="149"/>
        <end position="170"/>
    </location>
</feature>
<feature type="transmembrane region" description="Helical" evidence="6">
    <location>
        <begin position="301"/>
        <end position="325"/>
    </location>
</feature>
<keyword evidence="3 6" id="KW-0812">Transmembrane</keyword>
<sequence>METRKSETSGRSRRVIFKRREAGGAVQSTATFAIFALVIGQIFWGGSYLLSDFALEVFPPAMLVAMRMLIAATILGLIGVSTGAIKPIDKKDIKYFFFAAFMEPFVYFLCEAQALERVSPTIASVMLSFIPLLTPVFAFIAIREKVTFMNVLGIVISVAGVLMIIVKPGGELSADYLGILLLFTAVVASISYTLILRKIPEKYNALTIVFYMFLVSLLYFIPTCIIKEWPRVTAIDFSAERTHQALVAVVGLALTASCIAFLFFSFGVRVLGATRANVFNNIQPGVTALLSWFILDEKLRGVQIWGIVIVVVGMFISQASLTAIVSRIKAMRGKSEEAVPAGEQNVLQDKD</sequence>
<dbReference type="Gene3D" id="1.10.3730.20">
    <property type="match status" value="1"/>
</dbReference>
<proteinExistence type="predicted"/>
<dbReference type="InterPro" id="IPR037185">
    <property type="entry name" value="EmrE-like"/>
</dbReference>
<feature type="domain" description="EamA" evidence="7">
    <location>
        <begin position="177"/>
        <end position="316"/>
    </location>
</feature>
<evidence type="ECO:0000256" key="6">
    <source>
        <dbReference type="SAM" id="Phobius"/>
    </source>
</evidence>
<evidence type="ECO:0000313" key="8">
    <source>
        <dbReference type="EMBL" id="MBO8440571.1"/>
    </source>
</evidence>
<gene>
    <name evidence="8" type="ORF">IAC51_07975</name>
</gene>
<feature type="transmembrane region" description="Helical" evidence="6">
    <location>
        <begin position="21"/>
        <end position="44"/>
    </location>
</feature>
<comment type="subcellular location">
    <subcellularLocation>
        <location evidence="1">Cell membrane</location>
        <topology evidence="1">Multi-pass membrane protein</topology>
    </subcellularLocation>
</comment>
<feature type="transmembrane region" description="Helical" evidence="6">
    <location>
        <begin position="95"/>
        <end position="115"/>
    </location>
</feature>
<accession>A0A940DLE1</accession>
<dbReference type="Proteomes" id="UP000712007">
    <property type="component" value="Unassembled WGS sequence"/>
</dbReference>
<evidence type="ECO:0000256" key="5">
    <source>
        <dbReference type="ARBA" id="ARBA00023136"/>
    </source>
</evidence>
<organism evidence="8 9">
    <name type="scientific">Candidatus Aphodosoma intestinipullorum</name>
    <dbReference type="NCBI Taxonomy" id="2840674"/>
    <lineage>
        <taxon>Bacteria</taxon>
        <taxon>Pseudomonadati</taxon>
        <taxon>Bacteroidota</taxon>
        <taxon>Bacteroidia</taxon>
        <taxon>Bacteroidales</taxon>
        <taxon>Candidatus Aphodosoma</taxon>
    </lineage>
</organism>
<evidence type="ECO:0000256" key="3">
    <source>
        <dbReference type="ARBA" id="ARBA00022692"/>
    </source>
</evidence>
<dbReference type="PANTHER" id="PTHR32322:SF18">
    <property type="entry name" value="S-ADENOSYLMETHIONINE_S-ADENOSYLHOMOCYSTEINE TRANSPORTER"/>
    <property type="match status" value="1"/>
</dbReference>